<evidence type="ECO:0000259" key="5">
    <source>
        <dbReference type="Pfam" id="PF00139"/>
    </source>
</evidence>
<evidence type="ECO:0000256" key="2">
    <source>
        <dbReference type="ARBA" id="ARBA00022734"/>
    </source>
</evidence>
<accession>A0A5S9XAF2</accession>
<evidence type="ECO:0000313" key="7">
    <source>
        <dbReference type="Proteomes" id="UP000434276"/>
    </source>
</evidence>
<keyword evidence="3" id="KW-0472">Membrane</keyword>
<dbReference type="PANTHER" id="PTHR32401:SF25">
    <property type="entry name" value="CONCANAVALIN A-LIKE LECTIN FAMILY PROTEIN"/>
    <property type="match status" value="1"/>
</dbReference>
<dbReference type="GO" id="GO:0030246">
    <property type="term" value="F:carbohydrate binding"/>
    <property type="evidence" value="ECO:0007669"/>
    <property type="project" value="UniProtKB-KW"/>
</dbReference>
<keyword evidence="3" id="KW-0812">Transmembrane</keyword>
<dbReference type="InterPro" id="IPR050258">
    <property type="entry name" value="Leguminous_Lectin"/>
</dbReference>
<protein>
    <recommendedName>
        <fullName evidence="5">Legume lectin domain-containing protein</fullName>
    </recommendedName>
</protein>
<dbReference type="ExpressionAtlas" id="A0A5S9XAF2">
    <property type="expression patterns" value="baseline and differential"/>
</dbReference>
<feature type="chain" id="PRO_5024829002" description="Legume lectin domain-containing protein" evidence="4">
    <location>
        <begin position="23"/>
        <end position="345"/>
    </location>
</feature>
<dbReference type="EMBL" id="CACSHJ010000089">
    <property type="protein sequence ID" value="CAA0381810.1"/>
    <property type="molecule type" value="Genomic_DNA"/>
</dbReference>
<dbReference type="Proteomes" id="UP000434276">
    <property type="component" value="Unassembled WGS sequence"/>
</dbReference>
<dbReference type="OrthoDB" id="2019747at2759"/>
<dbReference type="AlphaFoldDB" id="A0A5S9XAF2"/>
<dbReference type="InterPro" id="IPR013320">
    <property type="entry name" value="ConA-like_dom_sf"/>
</dbReference>
<feature type="signal peptide" evidence="4">
    <location>
        <begin position="1"/>
        <end position="22"/>
    </location>
</feature>
<evidence type="ECO:0000256" key="3">
    <source>
        <dbReference type="SAM" id="Phobius"/>
    </source>
</evidence>
<dbReference type="Gene3D" id="2.60.120.200">
    <property type="match status" value="1"/>
</dbReference>
<keyword evidence="3" id="KW-1133">Transmembrane helix</keyword>
<dbReference type="Pfam" id="PF00139">
    <property type="entry name" value="Lectin_legB"/>
    <property type="match status" value="1"/>
</dbReference>
<evidence type="ECO:0000313" key="6">
    <source>
        <dbReference type="EMBL" id="CAA0381810.1"/>
    </source>
</evidence>
<feature type="domain" description="Legume lectin" evidence="5">
    <location>
        <begin position="26"/>
        <end position="253"/>
    </location>
</feature>
<evidence type="ECO:0000256" key="1">
    <source>
        <dbReference type="ARBA" id="ARBA00007606"/>
    </source>
</evidence>
<dbReference type="InterPro" id="IPR001220">
    <property type="entry name" value="Legume_lectin_dom"/>
</dbReference>
<gene>
    <name evidence="6" type="ORF">C24_LOCUS12049</name>
</gene>
<organism evidence="6 7">
    <name type="scientific">Arabidopsis thaliana</name>
    <name type="common">Mouse-ear cress</name>
    <dbReference type="NCBI Taxonomy" id="3702"/>
    <lineage>
        <taxon>Eukaryota</taxon>
        <taxon>Viridiplantae</taxon>
        <taxon>Streptophyta</taxon>
        <taxon>Embryophyta</taxon>
        <taxon>Tracheophyta</taxon>
        <taxon>Spermatophyta</taxon>
        <taxon>Magnoliopsida</taxon>
        <taxon>eudicotyledons</taxon>
        <taxon>Gunneridae</taxon>
        <taxon>Pentapetalae</taxon>
        <taxon>rosids</taxon>
        <taxon>malvids</taxon>
        <taxon>Brassicales</taxon>
        <taxon>Brassicaceae</taxon>
        <taxon>Camelineae</taxon>
        <taxon>Arabidopsis</taxon>
    </lineage>
</organism>
<evidence type="ECO:0000256" key="4">
    <source>
        <dbReference type="SAM" id="SignalP"/>
    </source>
</evidence>
<comment type="similarity">
    <text evidence="1">Belongs to the leguminous lectin family.</text>
</comment>
<sequence length="345" mass="38382">MAIIKTLSFLVLLCFEIHGTAGVDFTFSFDEFVKSQSFDKSVALFGDSKLVNDSSSIQLTDSVNRTEGRVFYKKPINLFQGKERNSVIFSTYFSFSMPNEIGDVLAFVMVPSTLDLSLFGKKDYSSSALGFLLEYAKNETVVAFEFDISKRGNRARVLIGRPESAKIRNLSFVGDLMMDDGGILSCMIDYEASSKRMRVRFRKRGSIKMFDPFFSFSVDLEKLWKGGEVMVGLSSANGNSSKPHFLHSWSFEIWHLDPIWVQPAPLGPNEGLKPDVSTEMEEGRENSECIWRMVGALVLAAVCGAIGAMSAMYLWTICSVRRSMAVVPEECAVSIVVVAVKDGKK</sequence>
<feature type="transmembrane region" description="Helical" evidence="3">
    <location>
        <begin position="290"/>
        <end position="315"/>
    </location>
</feature>
<name>A0A5S9XAF2_ARATH</name>
<dbReference type="PANTHER" id="PTHR32401">
    <property type="entry name" value="CONCANAVALIN A-LIKE LECTIN FAMILY PROTEIN"/>
    <property type="match status" value="1"/>
</dbReference>
<keyword evidence="2" id="KW-0430">Lectin</keyword>
<dbReference type="CDD" id="cd06899">
    <property type="entry name" value="lectin_legume_LecRK_Arcelin_ConA"/>
    <property type="match status" value="1"/>
</dbReference>
<dbReference type="SUPFAM" id="SSF49899">
    <property type="entry name" value="Concanavalin A-like lectins/glucanases"/>
    <property type="match status" value="1"/>
</dbReference>
<reference evidence="6 7" key="1">
    <citation type="submission" date="2019-12" db="EMBL/GenBank/DDBJ databases">
        <authorList>
            <person name="Jiao W.-B."/>
            <person name="Schneeberger K."/>
        </authorList>
    </citation>
    <scope>NUCLEOTIDE SEQUENCE [LARGE SCALE GENOMIC DNA]</scope>
    <source>
        <strain evidence="7">cv. C24</strain>
    </source>
</reference>
<keyword evidence="4" id="KW-0732">Signal</keyword>
<proteinExistence type="inferred from homology"/>